<comment type="caution">
    <text evidence="1">The sequence shown here is derived from an EMBL/GenBank/DDBJ whole genome shotgun (WGS) entry which is preliminary data.</text>
</comment>
<evidence type="ECO:0000313" key="1">
    <source>
        <dbReference type="EMBL" id="GAI31904.1"/>
    </source>
</evidence>
<accession>X1PM06</accession>
<feature type="non-terminal residue" evidence="1">
    <location>
        <position position="1"/>
    </location>
</feature>
<dbReference type="AlphaFoldDB" id="X1PM06"/>
<name>X1PM06_9ZZZZ</name>
<reference evidence="1" key="1">
    <citation type="journal article" date="2014" name="Front. Microbiol.">
        <title>High frequency of phylogenetically diverse reductive dehalogenase-homologous genes in deep subseafloor sedimentary metagenomes.</title>
        <authorList>
            <person name="Kawai M."/>
            <person name="Futagami T."/>
            <person name="Toyoda A."/>
            <person name="Takaki Y."/>
            <person name="Nishi S."/>
            <person name="Hori S."/>
            <person name="Arai W."/>
            <person name="Tsubouchi T."/>
            <person name="Morono Y."/>
            <person name="Uchiyama I."/>
            <person name="Ito T."/>
            <person name="Fujiyama A."/>
            <person name="Inagaki F."/>
            <person name="Takami H."/>
        </authorList>
    </citation>
    <scope>NUCLEOTIDE SEQUENCE</scope>
    <source>
        <strain evidence="1">Expedition CK06-06</strain>
    </source>
</reference>
<feature type="non-terminal residue" evidence="1">
    <location>
        <position position="38"/>
    </location>
</feature>
<organism evidence="1">
    <name type="scientific">marine sediment metagenome</name>
    <dbReference type="NCBI Taxonomy" id="412755"/>
    <lineage>
        <taxon>unclassified sequences</taxon>
        <taxon>metagenomes</taxon>
        <taxon>ecological metagenomes</taxon>
    </lineage>
</organism>
<sequence length="38" mass="4224">VAVPATFLSNLINLIKDNKIKLRSENKNLILETASQIT</sequence>
<protein>
    <submittedName>
        <fullName evidence="1">Uncharacterized protein</fullName>
    </submittedName>
</protein>
<gene>
    <name evidence="1" type="ORF">S06H3_25226</name>
</gene>
<dbReference type="EMBL" id="BARV01014465">
    <property type="protein sequence ID" value="GAI31904.1"/>
    <property type="molecule type" value="Genomic_DNA"/>
</dbReference>
<proteinExistence type="predicted"/>